<comment type="caution">
    <text evidence="1">The sequence shown here is derived from an EMBL/GenBank/DDBJ whole genome shotgun (WGS) entry which is preliminary data.</text>
</comment>
<gene>
    <name evidence="1" type="ORF">Sjap_012814</name>
</gene>
<protein>
    <submittedName>
        <fullName evidence="1">Uncharacterized protein</fullName>
    </submittedName>
</protein>
<dbReference type="Proteomes" id="UP001417504">
    <property type="component" value="Unassembled WGS sequence"/>
</dbReference>
<sequence>MAIRAGVAKNPDSHILLVASRGTSYGLRPYGASHDVWGFLPYALSGTARVQPRHTVGLTREKERRLAIDVEDS</sequence>
<keyword evidence="2" id="KW-1185">Reference proteome</keyword>
<reference evidence="1 2" key="1">
    <citation type="submission" date="2024-01" db="EMBL/GenBank/DDBJ databases">
        <title>Genome assemblies of Stephania.</title>
        <authorList>
            <person name="Yang L."/>
        </authorList>
    </citation>
    <scope>NUCLEOTIDE SEQUENCE [LARGE SCALE GENOMIC DNA]</scope>
    <source>
        <strain evidence="1">QJT</strain>
        <tissue evidence="1">Leaf</tissue>
    </source>
</reference>
<name>A0AAP0IYR0_9MAGN</name>
<dbReference type="AlphaFoldDB" id="A0AAP0IYR0"/>
<accession>A0AAP0IYR0</accession>
<evidence type="ECO:0000313" key="2">
    <source>
        <dbReference type="Proteomes" id="UP001417504"/>
    </source>
</evidence>
<proteinExistence type="predicted"/>
<organism evidence="1 2">
    <name type="scientific">Stephania japonica</name>
    <dbReference type="NCBI Taxonomy" id="461633"/>
    <lineage>
        <taxon>Eukaryota</taxon>
        <taxon>Viridiplantae</taxon>
        <taxon>Streptophyta</taxon>
        <taxon>Embryophyta</taxon>
        <taxon>Tracheophyta</taxon>
        <taxon>Spermatophyta</taxon>
        <taxon>Magnoliopsida</taxon>
        <taxon>Ranunculales</taxon>
        <taxon>Menispermaceae</taxon>
        <taxon>Menispermoideae</taxon>
        <taxon>Cissampelideae</taxon>
        <taxon>Stephania</taxon>
    </lineage>
</organism>
<evidence type="ECO:0000313" key="1">
    <source>
        <dbReference type="EMBL" id="KAK9123212.1"/>
    </source>
</evidence>
<dbReference type="EMBL" id="JBBNAE010000005">
    <property type="protein sequence ID" value="KAK9123212.1"/>
    <property type="molecule type" value="Genomic_DNA"/>
</dbReference>